<feature type="compositionally biased region" description="Low complexity" evidence="1">
    <location>
        <begin position="565"/>
        <end position="585"/>
    </location>
</feature>
<feature type="compositionally biased region" description="Basic and acidic residues" evidence="1">
    <location>
        <begin position="782"/>
        <end position="795"/>
    </location>
</feature>
<feature type="compositionally biased region" description="Polar residues" evidence="1">
    <location>
        <begin position="172"/>
        <end position="181"/>
    </location>
</feature>
<feature type="region of interest" description="Disordered" evidence="1">
    <location>
        <begin position="373"/>
        <end position="531"/>
    </location>
</feature>
<dbReference type="AlphaFoldDB" id="A0AAN6GPY1"/>
<gene>
    <name evidence="3" type="ORF">OC846_003733</name>
</gene>
<feature type="compositionally biased region" description="Low complexity" evidence="1">
    <location>
        <begin position="511"/>
        <end position="521"/>
    </location>
</feature>
<accession>A0AAN6GPY1</accession>
<name>A0AAN6GPY1_9BASI</name>
<keyword evidence="2" id="KW-1133">Transmembrane helix</keyword>
<feature type="compositionally biased region" description="Low complexity" evidence="1">
    <location>
        <begin position="604"/>
        <end position="616"/>
    </location>
</feature>
<organism evidence="3 4">
    <name type="scientific">Tilletia horrida</name>
    <dbReference type="NCBI Taxonomy" id="155126"/>
    <lineage>
        <taxon>Eukaryota</taxon>
        <taxon>Fungi</taxon>
        <taxon>Dikarya</taxon>
        <taxon>Basidiomycota</taxon>
        <taxon>Ustilaginomycotina</taxon>
        <taxon>Exobasidiomycetes</taxon>
        <taxon>Tilletiales</taxon>
        <taxon>Tilletiaceae</taxon>
        <taxon>Tilletia</taxon>
    </lineage>
</organism>
<comment type="caution">
    <text evidence="3">The sequence shown here is derived from an EMBL/GenBank/DDBJ whole genome shotgun (WGS) entry which is preliminary data.</text>
</comment>
<feature type="transmembrane region" description="Helical" evidence="2">
    <location>
        <begin position="12"/>
        <end position="36"/>
    </location>
</feature>
<evidence type="ECO:0000256" key="1">
    <source>
        <dbReference type="SAM" id="MobiDB-lite"/>
    </source>
</evidence>
<feature type="compositionally biased region" description="Polar residues" evidence="1">
    <location>
        <begin position="147"/>
        <end position="159"/>
    </location>
</feature>
<feature type="compositionally biased region" description="Low complexity" evidence="1">
    <location>
        <begin position="230"/>
        <end position="240"/>
    </location>
</feature>
<dbReference type="Proteomes" id="UP001176517">
    <property type="component" value="Unassembled WGS sequence"/>
</dbReference>
<evidence type="ECO:0000256" key="2">
    <source>
        <dbReference type="SAM" id="Phobius"/>
    </source>
</evidence>
<sequence length="848" mass="86879">MAAGTESGSFNSLWFLLLIPFILLALAIVITVWYLLSRRRNASRRLSTLRNVPTIQAEAEAQIEKMERKASLRSSSRKSFSITAHSSELSHHHNPNSSLTKADRATLERNLTRSLSTRSQRDVYVRTLNARQQQQHRSAGHPPNQPHPTTFRLSSSQSDNAHDRRSAPPSRSAPTKSQTRPWTPELEEGTAQFPSSSSSSAAAAQDDAIEPPDHPSSQPPYDTQSDDLHGGSSSPSSSSHLPKRNYHQYRRQDLNELSVIGEAEADISEGAISPSASHPSTSRAALAEQPRLPLSPSSVLAGAAGLVAAEPESYDQDISDASSKSSPFRDPAPTAGGYRQASTASTSGMTSSDSHQTSADGSVLGRFNQALIPSETSDSGEGQPISRSSGSGSVLAKGSGSGSGGVVSVAVPPVVTTSKPSGDDVQIGEALPAASAGHLEAPPPPLNASPGDPTPTTLTPRQGDTRLGEPSGSPSSDPNAKTPTMTSTPSPNALEREAEDAVPNIQPLGGARSAAAARENATMSSSAEKSGLGLASGAMALSGAAGKYLAPILPNILRPGDDNEAALTDSPTTTTTKAESGAATTVNAPPAGVSAPTATPTKPRASMSSLRSALAAPIAGAQPMVPSRSATGGSTGGGSGGAGASTSALVVGGGGGGGGGAAPAGAVAGGGAGGAIVPGGGAWTYTSRQSEWKTLSSTSVSRGAGADPRRASTTSLASRASSREGQPARPGLSRKTSHGVAGSIYREHFGDEDEGGRDREEGEEDDHSSRISHMLDEDEERERERERSARERERLGMGPSSSPGGLLERKASSASRRNVVAAALMRKSSSKSGRSSRAAGTSSRTSQA</sequence>
<keyword evidence="2" id="KW-0812">Transmembrane</keyword>
<keyword evidence="2" id="KW-0472">Membrane</keyword>
<keyword evidence="4" id="KW-1185">Reference proteome</keyword>
<feature type="region of interest" description="Disordered" evidence="1">
    <location>
        <begin position="554"/>
        <end position="848"/>
    </location>
</feature>
<feature type="compositionally biased region" description="Acidic residues" evidence="1">
    <location>
        <begin position="750"/>
        <end position="766"/>
    </location>
</feature>
<feature type="compositionally biased region" description="Polar residues" evidence="1">
    <location>
        <begin position="684"/>
        <end position="701"/>
    </location>
</feature>
<evidence type="ECO:0000313" key="4">
    <source>
        <dbReference type="Proteomes" id="UP001176517"/>
    </source>
</evidence>
<feature type="compositionally biased region" description="Gly residues" evidence="1">
    <location>
        <begin position="651"/>
        <end position="682"/>
    </location>
</feature>
<feature type="compositionally biased region" description="Gly residues" evidence="1">
    <location>
        <begin position="633"/>
        <end position="643"/>
    </location>
</feature>
<feature type="compositionally biased region" description="Low complexity" evidence="1">
    <location>
        <begin position="796"/>
        <end position="848"/>
    </location>
</feature>
<feature type="region of interest" description="Disordered" evidence="1">
    <location>
        <begin position="130"/>
        <end position="244"/>
    </location>
</feature>
<proteinExistence type="predicted"/>
<feature type="region of interest" description="Disordered" evidence="1">
    <location>
        <begin position="67"/>
        <end position="104"/>
    </location>
</feature>
<protein>
    <submittedName>
        <fullName evidence="3">Uncharacterized protein</fullName>
    </submittedName>
</protein>
<feature type="compositionally biased region" description="Low complexity" evidence="1">
    <location>
        <begin position="388"/>
        <end position="398"/>
    </location>
</feature>
<reference evidence="3" key="1">
    <citation type="journal article" date="2023" name="PhytoFront">
        <title>Draft Genome Resources of Seven Strains of Tilletia horrida, Causal Agent of Kernel Smut of Rice.</title>
        <authorList>
            <person name="Khanal S."/>
            <person name="Antony Babu S."/>
            <person name="Zhou X.G."/>
        </authorList>
    </citation>
    <scope>NUCLEOTIDE SEQUENCE</scope>
    <source>
        <strain evidence="3">TX6</strain>
    </source>
</reference>
<feature type="compositionally biased region" description="Low complexity" evidence="1">
    <location>
        <begin position="72"/>
        <end position="81"/>
    </location>
</feature>
<feature type="compositionally biased region" description="Low complexity" evidence="1">
    <location>
        <begin position="342"/>
        <end position="354"/>
    </location>
</feature>
<feature type="compositionally biased region" description="Low complexity" evidence="1">
    <location>
        <begin position="406"/>
        <end position="420"/>
    </location>
</feature>
<feature type="compositionally biased region" description="Polar residues" evidence="1">
    <location>
        <begin position="472"/>
        <end position="491"/>
    </location>
</feature>
<evidence type="ECO:0000313" key="3">
    <source>
        <dbReference type="EMBL" id="KAK0550253.1"/>
    </source>
</evidence>
<feature type="compositionally biased region" description="Low complexity" evidence="1">
    <location>
        <begin position="711"/>
        <end position="720"/>
    </location>
</feature>
<feature type="region of interest" description="Disordered" evidence="1">
    <location>
        <begin position="311"/>
        <end position="361"/>
    </location>
</feature>
<feature type="compositionally biased region" description="Low complexity" evidence="1">
    <location>
        <begin position="195"/>
        <end position="204"/>
    </location>
</feature>
<dbReference type="EMBL" id="JAPDMZ010000096">
    <property type="protein sequence ID" value="KAK0550253.1"/>
    <property type="molecule type" value="Genomic_DNA"/>
</dbReference>